<keyword evidence="3" id="KW-0309">Germination</keyword>
<dbReference type="EMBL" id="QFGA01000001">
    <property type="protein sequence ID" value="TEB07398.1"/>
    <property type="molecule type" value="Genomic_DNA"/>
</dbReference>
<dbReference type="Gene3D" id="6.20.190.10">
    <property type="entry name" value="Nutrient germinant receptor protein C, domain 1"/>
    <property type="match status" value="1"/>
</dbReference>
<evidence type="ECO:0000256" key="4">
    <source>
        <dbReference type="ARBA" id="ARBA00022729"/>
    </source>
</evidence>
<dbReference type="Gene3D" id="3.30.300.210">
    <property type="entry name" value="Nutrient germinant receptor protein C, domain 3"/>
    <property type="match status" value="1"/>
</dbReference>
<organism evidence="10 11">
    <name type="scientific">Pelotomaculum schinkii</name>
    <dbReference type="NCBI Taxonomy" id="78350"/>
    <lineage>
        <taxon>Bacteria</taxon>
        <taxon>Bacillati</taxon>
        <taxon>Bacillota</taxon>
        <taxon>Clostridia</taxon>
        <taxon>Eubacteriales</taxon>
        <taxon>Desulfotomaculaceae</taxon>
        <taxon>Pelotomaculum</taxon>
    </lineage>
</organism>
<keyword evidence="7" id="KW-0449">Lipoprotein</keyword>
<dbReference type="Pfam" id="PF05504">
    <property type="entry name" value="Spore_GerAC"/>
    <property type="match status" value="1"/>
</dbReference>
<dbReference type="PANTHER" id="PTHR35789">
    <property type="entry name" value="SPORE GERMINATION PROTEIN B3"/>
    <property type="match status" value="1"/>
</dbReference>
<dbReference type="GO" id="GO:0009847">
    <property type="term" value="P:spore germination"/>
    <property type="evidence" value="ECO:0007669"/>
    <property type="project" value="InterPro"/>
</dbReference>
<evidence type="ECO:0000256" key="5">
    <source>
        <dbReference type="ARBA" id="ARBA00023136"/>
    </source>
</evidence>
<evidence type="ECO:0000313" key="11">
    <source>
        <dbReference type="Proteomes" id="UP000298324"/>
    </source>
</evidence>
<protein>
    <submittedName>
        <fullName evidence="10">Spore germination protein B3</fullName>
    </submittedName>
</protein>
<dbReference type="RefSeq" id="WP_190239297.1">
    <property type="nucleotide sequence ID" value="NZ_QFGA01000001.1"/>
</dbReference>
<dbReference type="AlphaFoldDB" id="A0A4Y7REF7"/>
<keyword evidence="11" id="KW-1185">Reference proteome</keyword>
<proteinExistence type="inferred from homology"/>
<keyword evidence="6" id="KW-0564">Palmitate</keyword>
<accession>A0A4Y7REF7</accession>
<evidence type="ECO:0000313" key="10">
    <source>
        <dbReference type="EMBL" id="TEB07398.1"/>
    </source>
</evidence>
<evidence type="ECO:0000256" key="1">
    <source>
        <dbReference type="ARBA" id="ARBA00004635"/>
    </source>
</evidence>
<comment type="subcellular location">
    <subcellularLocation>
        <location evidence="1">Membrane</location>
        <topology evidence="1">Lipid-anchor</topology>
    </subcellularLocation>
</comment>
<evidence type="ECO:0000259" key="8">
    <source>
        <dbReference type="Pfam" id="PF05504"/>
    </source>
</evidence>
<dbReference type="InterPro" id="IPR038501">
    <property type="entry name" value="Spore_GerAC_C_sf"/>
</dbReference>
<comment type="similarity">
    <text evidence="2">Belongs to the GerABKC lipoprotein family.</text>
</comment>
<keyword evidence="4" id="KW-0732">Signal</keyword>
<comment type="caution">
    <text evidence="10">The sequence shown here is derived from an EMBL/GenBank/DDBJ whole genome shotgun (WGS) entry which is preliminary data.</text>
</comment>
<feature type="domain" description="Spore germination GerAC-like C-terminal" evidence="8">
    <location>
        <begin position="221"/>
        <end position="387"/>
    </location>
</feature>
<dbReference type="PANTHER" id="PTHR35789:SF1">
    <property type="entry name" value="SPORE GERMINATION PROTEIN B3"/>
    <property type="match status" value="1"/>
</dbReference>
<keyword evidence="5" id="KW-0472">Membrane</keyword>
<dbReference type="NCBIfam" id="TIGR02887">
    <property type="entry name" value="spore_ger_x_C"/>
    <property type="match status" value="1"/>
</dbReference>
<dbReference type="InterPro" id="IPR046953">
    <property type="entry name" value="Spore_GerAC-like_C"/>
</dbReference>
<gene>
    <name evidence="10" type="primary">gerBC_2</name>
    <name evidence="10" type="ORF">Psch_00949</name>
</gene>
<name>A0A4Y7REF7_9FIRM</name>
<evidence type="ECO:0000256" key="6">
    <source>
        <dbReference type="ARBA" id="ARBA00023139"/>
    </source>
</evidence>
<evidence type="ECO:0000256" key="7">
    <source>
        <dbReference type="ARBA" id="ARBA00023288"/>
    </source>
</evidence>
<evidence type="ECO:0000256" key="3">
    <source>
        <dbReference type="ARBA" id="ARBA00022544"/>
    </source>
</evidence>
<feature type="domain" description="Spore germination protein N-terminal" evidence="9">
    <location>
        <begin position="24"/>
        <end position="197"/>
    </location>
</feature>
<dbReference type="GO" id="GO:0016020">
    <property type="term" value="C:membrane"/>
    <property type="evidence" value="ECO:0007669"/>
    <property type="project" value="UniProtKB-SubCell"/>
</dbReference>
<reference evidence="10 11" key="1">
    <citation type="journal article" date="2018" name="Environ. Microbiol.">
        <title>Novel energy conservation strategies and behaviour of Pelotomaculum schinkii driving syntrophic propionate catabolism.</title>
        <authorList>
            <person name="Hidalgo-Ahumada C.A.P."/>
            <person name="Nobu M.K."/>
            <person name="Narihiro T."/>
            <person name="Tamaki H."/>
            <person name="Liu W.T."/>
            <person name="Kamagata Y."/>
            <person name="Stams A.J.M."/>
            <person name="Imachi H."/>
            <person name="Sousa D.Z."/>
        </authorList>
    </citation>
    <scope>NUCLEOTIDE SEQUENCE [LARGE SCALE GENOMIC DNA]</scope>
    <source>
        <strain evidence="10 11">HH</strain>
    </source>
</reference>
<dbReference type="InterPro" id="IPR057336">
    <property type="entry name" value="GerAC_N"/>
</dbReference>
<dbReference type="Pfam" id="PF25198">
    <property type="entry name" value="Spore_GerAC_N"/>
    <property type="match status" value="1"/>
</dbReference>
<dbReference type="InterPro" id="IPR008844">
    <property type="entry name" value="Spore_GerAC-like"/>
</dbReference>
<dbReference type="Proteomes" id="UP000298324">
    <property type="component" value="Unassembled WGS sequence"/>
</dbReference>
<sequence length="397" mass="44083">MTRKAVSLLLILLTLVCLSGCWSRREMSELAIVMGAGVDRTPDNRIRLTLQLARPGAFGGGAETGAGTAERQNITWVLSETGDTIFEAERNLALKISRRIYWAHDIILVLGEEAAKAGVRDYIDFFMRDPLPRETTWVLVTRGEAKKLLESHSELEKTSAQSIGFLARNKAGFSVMLKDFAMALASRGTNPALPGVELQKLGEPQGSGMEDKKQHEEVVITGTGVFKDEYLVGWLDTSETRGLLWLRGEINKGIITVPSPGQPDKLISINVARAKTRVEPEYDGENISFNVTMTFEGELLEQQSSEELTTPDKVEEIETAAAGDVFRKCSATLEKAQGEYGVDIFKFGEAFHRKYKKDWKELKYQWNDAFAKAQVNISVEAHLRRTGLLSKPASVKK</sequence>
<evidence type="ECO:0000259" key="9">
    <source>
        <dbReference type="Pfam" id="PF25198"/>
    </source>
</evidence>
<evidence type="ECO:0000256" key="2">
    <source>
        <dbReference type="ARBA" id="ARBA00007886"/>
    </source>
</evidence>